<sequence length="85" mass="9484">MALFTTAVRDNVRGSTLTSTDPHNKKYMVTPFETNFAGVKMSRRSFLCLRVRCQRAIGRGARDSSITSGIPYVSVAHAVRDYEGR</sequence>
<comment type="caution">
    <text evidence="1">The sequence shown here is derived from an EMBL/GenBank/DDBJ whole genome shotgun (WGS) entry which is preliminary data.</text>
</comment>
<organism evidence="1 2">
    <name type="scientific">Eumeta variegata</name>
    <name type="common">Bagworm moth</name>
    <name type="synonym">Eumeta japonica</name>
    <dbReference type="NCBI Taxonomy" id="151549"/>
    <lineage>
        <taxon>Eukaryota</taxon>
        <taxon>Metazoa</taxon>
        <taxon>Ecdysozoa</taxon>
        <taxon>Arthropoda</taxon>
        <taxon>Hexapoda</taxon>
        <taxon>Insecta</taxon>
        <taxon>Pterygota</taxon>
        <taxon>Neoptera</taxon>
        <taxon>Endopterygota</taxon>
        <taxon>Lepidoptera</taxon>
        <taxon>Glossata</taxon>
        <taxon>Ditrysia</taxon>
        <taxon>Tineoidea</taxon>
        <taxon>Psychidae</taxon>
        <taxon>Oiketicinae</taxon>
        <taxon>Eumeta</taxon>
    </lineage>
</organism>
<reference evidence="1 2" key="1">
    <citation type="journal article" date="2019" name="Commun. Biol.">
        <title>The bagworm genome reveals a unique fibroin gene that provides high tensile strength.</title>
        <authorList>
            <person name="Kono N."/>
            <person name="Nakamura H."/>
            <person name="Ohtoshi R."/>
            <person name="Tomita M."/>
            <person name="Numata K."/>
            <person name="Arakawa K."/>
        </authorList>
    </citation>
    <scope>NUCLEOTIDE SEQUENCE [LARGE SCALE GENOMIC DNA]</scope>
</reference>
<accession>A0A4C1UH44</accession>
<evidence type="ECO:0000313" key="1">
    <source>
        <dbReference type="EMBL" id="GBP25725.1"/>
    </source>
</evidence>
<evidence type="ECO:0000313" key="2">
    <source>
        <dbReference type="Proteomes" id="UP000299102"/>
    </source>
</evidence>
<keyword evidence="2" id="KW-1185">Reference proteome</keyword>
<dbReference type="Proteomes" id="UP000299102">
    <property type="component" value="Unassembled WGS sequence"/>
</dbReference>
<dbReference type="EMBL" id="BGZK01000171">
    <property type="protein sequence ID" value="GBP25725.1"/>
    <property type="molecule type" value="Genomic_DNA"/>
</dbReference>
<gene>
    <name evidence="1" type="ORF">EVAR_12205_1</name>
</gene>
<dbReference type="AlphaFoldDB" id="A0A4C1UH44"/>
<name>A0A4C1UH44_EUMVA</name>
<protein>
    <submittedName>
        <fullName evidence="1">Uncharacterized protein</fullName>
    </submittedName>
</protein>
<proteinExistence type="predicted"/>